<dbReference type="RefSeq" id="WP_080828729.1">
    <property type="nucleotide sequence ID" value="NZ_CP058119.1"/>
</dbReference>
<dbReference type="EMBL" id="PIET01000003">
    <property type="protein sequence ID" value="PLM69324.1"/>
    <property type="molecule type" value="Genomic_DNA"/>
</dbReference>
<name>A0A2J5A217_9ENTR</name>
<organism evidence="1 2">
    <name type="scientific">Klebsiella michiganensis</name>
    <dbReference type="NCBI Taxonomy" id="1134687"/>
    <lineage>
        <taxon>Bacteria</taxon>
        <taxon>Pseudomonadati</taxon>
        <taxon>Pseudomonadota</taxon>
        <taxon>Gammaproteobacteria</taxon>
        <taxon>Enterobacterales</taxon>
        <taxon>Enterobacteriaceae</taxon>
        <taxon>Klebsiella/Raoultella group</taxon>
        <taxon>Klebsiella</taxon>
    </lineage>
</organism>
<protein>
    <submittedName>
        <fullName evidence="1">Uncharacterized protein</fullName>
    </submittedName>
</protein>
<dbReference type="AlphaFoldDB" id="A0A2J5A217"/>
<dbReference type="Proteomes" id="UP000234661">
    <property type="component" value="Unassembled WGS sequence"/>
</dbReference>
<reference evidence="1 2" key="2">
    <citation type="submission" date="2018-01" db="EMBL/GenBank/DDBJ databases">
        <title>Genomic study of Klebsiella pneumoniae.</title>
        <authorList>
            <person name="Yang Y."/>
            <person name="Bicalho R."/>
        </authorList>
    </citation>
    <scope>NUCLEOTIDE SEQUENCE [LARGE SCALE GENOMIC DNA]</scope>
    <source>
        <strain evidence="1 2">A2</strain>
    </source>
</reference>
<accession>A0A2J5A217</accession>
<proteinExistence type="predicted"/>
<reference evidence="1 2" key="1">
    <citation type="submission" date="2017-11" db="EMBL/GenBank/DDBJ databases">
        <authorList>
            <person name="Han C.G."/>
        </authorList>
    </citation>
    <scope>NUCLEOTIDE SEQUENCE [LARGE SCALE GENOMIC DNA]</scope>
    <source>
        <strain evidence="1 2">A2</strain>
    </source>
</reference>
<evidence type="ECO:0000313" key="1">
    <source>
        <dbReference type="EMBL" id="PLM69324.1"/>
    </source>
</evidence>
<gene>
    <name evidence="1" type="ORF">CWM85_00715</name>
</gene>
<evidence type="ECO:0000313" key="2">
    <source>
        <dbReference type="Proteomes" id="UP000234661"/>
    </source>
</evidence>
<sequence>MEQLNVIFFSNVYDDGFLNLGSPIKDISVNRQARYFGKEENDKSKFIQVLDFIKSDAFRYLRYPSPRRASVKIDPQFWSRYTNRDLNHEDNSVIRKLRDIYSIKRRARISVKEHACVVIKLGGLARIYADFYSDASVSHIFQKSLSDEDNFTPDLDLLMIKLIKGFENDHPSVANMLSLLRDIDEMFEMVNLKE</sequence>
<comment type="caution">
    <text evidence="1">The sequence shown here is derived from an EMBL/GenBank/DDBJ whole genome shotgun (WGS) entry which is preliminary data.</text>
</comment>